<keyword evidence="3" id="KW-1185">Reference proteome</keyword>
<dbReference type="NCBIfam" id="TIGR02118">
    <property type="entry name" value="EthD family reductase"/>
    <property type="match status" value="1"/>
</dbReference>
<dbReference type="EMBL" id="JASNJE010000003">
    <property type="protein sequence ID" value="MDK3072291.1"/>
    <property type="molecule type" value="Genomic_DNA"/>
</dbReference>
<reference evidence="2 3" key="1">
    <citation type="submission" date="2023-05" db="EMBL/GenBank/DDBJ databases">
        <title>Sedimentitalea sp. nov. JM2-8.</title>
        <authorList>
            <person name="Huang J."/>
        </authorList>
    </citation>
    <scope>NUCLEOTIDE SEQUENCE [LARGE SCALE GENOMIC DNA]</scope>
    <source>
        <strain evidence="2 3">JM2-8</strain>
    </source>
</reference>
<dbReference type="RefSeq" id="WP_284484232.1">
    <property type="nucleotide sequence ID" value="NZ_JASNJE010000003.1"/>
</dbReference>
<dbReference type="InterPro" id="IPR009799">
    <property type="entry name" value="EthD_dom"/>
</dbReference>
<name>A0ABT7FB19_9RHOB</name>
<organism evidence="2 3">
    <name type="scientific">Sedimentitalea xiamensis</name>
    <dbReference type="NCBI Taxonomy" id="3050037"/>
    <lineage>
        <taxon>Bacteria</taxon>
        <taxon>Pseudomonadati</taxon>
        <taxon>Pseudomonadota</taxon>
        <taxon>Alphaproteobacteria</taxon>
        <taxon>Rhodobacterales</taxon>
        <taxon>Paracoccaceae</taxon>
        <taxon>Sedimentitalea</taxon>
    </lineage>
</organism>
<evidence type="ECO:0000259" key="1">
    <source>
        <dbReference type="Pfam" id="PF07110"/>
    </source>
</evidence>
<comment type="caution">
    <text evidence="2">The sequence shown here is derived from an EMBL/GenBank/DDBJ whole genome shotgun (WGS) entry which is preliminary data.</text>
</comment>
<evidence type="ECO:0000313" key="2">
    <source>
        <dbReference type="EMBL" id="MDK3072291.1"/>
    </source>
</evidence>
<dbReference type="PANTHER" id="PTHR40260:SF2">
    <property type="entry name" value="BLR8190 PROTEIN"/>
    <property type="match status" value="1"/>
</dbReference>
<accession>A0ABT7FB19</accession>
<dbReference type="SUPFAM" id="SSF54909">
    <property type="entry name" value="Dimeric alpha+beta barrel"/>
    <property type="match status" value="1"/>
</dbReference>
<feature type="domain" description="EthD" evidence="1">
    <location>
        <begin position="19"/>
        <end position="91"/>
    </location>
</feature>
<proteinExistence type="predicted"/>
<dbReference type="Gene3D" id="3.30.70.100">
    <property type="match status" value="1"/>
</dbReference>
<dbReference type="Proteomes" id="UP001227126">
    <property type="component" value="Unassembled WGS sequence"/>
</dbReference>
<evidence type="ECO:0000313" key="3">
    <source>
        <dbReference type="Proteomes" id="UP001227126"/>
    </source>
</evidence>
<protein>
    <submittedName>
        <fullName evidence="2">EthD family reductase</fullName>
    </submittedName>
</protein>
<dbReference type="InterPro" id="IPR011008">
    <property type="entry name" value="Dimeric_a/b-barrel"/>
</dbReference>
<gene>
    <name evidence="2" type="ORF">QO034_04135</name>
</gene>
<dbReference type="Pfam" id="PF07110">
    <property type="entry name" value="EthD"/>
    <property type="match status" value="1"/>
</dbReference>
<sequence length="102" mass="11023">MAVSLQVIYPIGENTHFDDAYYLDTHMDLVDRHMGPHIERVLVTRGVAGGPDMPPEIYAIATIVFADQSAMAAALKASAPVMADIPKFTDTKPQILIGEVVA</sequence>
<dbReference type="PANTHER" id="PTHR40260">
    <property type="entry name" value="BLR8190 PROTEIN"/>
    <property type="match status" value="1"/>
</dbReference>